<feature type="region of interest" description="Disordered" evidence="1">
    <location>
        <begin position="303"/>
        <end position="347"/>
    </location>
</feature>
<feature type="compositionally biased region" description="Acidic residues" evidence="1">
    <location>
        <begin position="37"/>
        <end position="51"/>
    </location>
</feature>
<feature type="region of interest" description="Disordered" evidence="1">
    <location>
        <begin position="1"/>
        <end position="174"/>
    </location>
</feature>
<dbReference type="Proteomes" id="UP000037904">
    <property type="component" value="Unassembled WGS sequence"/>
</dbReference>
<dbReference type="AlphaFoldDB" id="A0A0M9EMC1"/>
<evidence type="ECO:0000313" key="3">
    <source>
        <dbReference type="Proteomes" id="UP000037904"/>
    </source>
</evidence>
<comment type="caution">
    <text evidence="2">The sequence shown here is derived from an EMBL/GenBank/DDBJ whole genome shotgun (WGS) entry which is preliminary data.</text>
</comment>
<feature type="compositionally biased region" description="Basic and acidic residues" evidence="1">
    <location>
        <begin position="26"/>
        <end position="36"/>
    </location>
</feature>
<gene>
    <name evidence="2" type="ORF">FLAG1_11679</name>
</gene>
<reference evidence="2 3" key="1">
    <citation type="submission" date="2015-04" db="EMBL/GenBank/DDBJ databases">
        <title>The draft genome sequence of Fusarium langsethiae, a T-2/HT-2 mycotoxin producer.</title>
        <authorList>
            <person name="Lysoe E."/>
            <person name="Divon H.H."/>
            <person name="Terzi V."/>
            <person name="Orru L."/>
            <person name="Lamontanara A."/>
            <person name="Kolseth A.-K."/>
            <person name="Frandsen R.J."/>
            <person name="Nielsen K."/>
            <person name="Thrane U."/>
        </authorList>
    </citation>
    <scope>NUCLEOTIDE SEQUENCE [LARGE SCALE GENOMIC DNA]</scope>
    <source>
        <strain evidence="2 3">Fl201059</strain>
    </source>
</reference>
<evidence type="ECO:0000313" key="2">
    <source>
        <dbReference type="EMBL" id="KPA35606.1"/>
    </source>
</evidence>
<feature type="compositionally biased region" description="Basic and acidic residues" evidence="1">
    <location>
        <begin position="52"/>
        <end position="67"/>
    </location>
</feature>
<dbReference type="EMBL" id="JXCE01000998">
    <property type="protein sequence ID" value="KPA35606.1"/>
    <property type="molecule type" value="Genomic_DNA"/>
</dbReference>
<proteinExistence type="predicted"/>
<dbReference type="OrthoDB" id="5396252at2759"/>
<name>A0A0M9EMC1_FUSLA</name>
<feature type="compositionally biased region" description="Polar residues" evidence="1">
    <location>
        <begin position="130"/>
        <end position="158"/>
    </location>
</feature>
<dbReference type="PANTHER" id="PTHR42068">
    <property type="entry name" value="YALI0B18964P"/>
    <property type="match status" value="1"/>
</dbReference>
<dbReference type="PANTHER" id="PTHR42068:SF1">
    <property type="entry name" value="YALI0B18964P"/>
    <property type="match status" value="1"/>
</dbReference>
<accession>A0A0M9EMC1</accession>
<keyword evidence="3" id="KW-1185">Reference proteome</keyword>
<feature type="compositionally biased region" description="Polar residues" evidence="1">
    <location>
        <begin position="307"/>
        <end position="320"/>
    </location>
</feature>
<feature type="compositionally biased region" description="Polar residues" evidence="1">
    <location>
        <begin position="13"/>
        <end position="25"/>
    </location>
</feature>
<evidence type="ECO:0000256" key="1">
    <source>
        <dbReference type="SAM" id="MobiDB-lite"/>
    </source>
</evidence>
<protein>
    <submittedName>
        <fullName evidence="2">Uncharacterized protein</fullName>
    </submittedName>
</protein>
<sequence length="361" mass="39391">MPSAPGSPPAGNVMTQAQLETYQKQKAQERSERQASDSEDEDDNINYDSDDDNKPVKSSDQRKRQEAHLATYRQKMMKTTTGQPAVEHTRIPSLKGPWQDITDSDDDDDIPLAMLKAKTRGDQASRLSGVRSNPNLRASSQQYLMRPGSSQGRPNSGSHLRLPSFASNLPQDPFADPYQDPFQEKKPMFTGGLIGVIAKEERAKASRRGTLSVSLTGPPETGYGMSNGSIYGMQQASRSQSSLSGMPNGYPYMASPYGMQQASSSQTSLSGMPMQHHMQNQIPHGIQEQMHFMQAATYGAQHKPKTSWGSIPQRPGTSGSMAPLQKPSLPAYGGYAQSIPPAERSNVGLPSRYRAVSKLKA</sequence>
<organism evidence="2 3">
    <name type="scientific">Fusarium langsethiae</name>
    <dbReference type="NCBI Taxonomy" id="179993"/>
    <lineage>
        <taxon>Eukaryota</taxon>
        <taxon>Fungi</taxon>
        <taxon>Dikarya</taxon>
        <taxon>Ascomycota</taxon>
        <taxon>Pezizomycotina</taxon>
        <taxon>Sordariomycetes</taxon>
        <taxon>Hypocreomycetidae</taxon>
        <taxon>Hypocreales</taxon>
        <taxon>Nectriaceae</taxon>
        <taxon>Fusarium</taxon>
    </lineage>
</organism>